<evidence type="ECO:0000313" key="1">
    <source>
        <dbReference type="EMBL" id="RZE25547.1"/>
    </source>
</evidence>
<dbReference type="RefSeq" id="WP_059213776.1">
    <property type="nucleotide sequence ID" value="NZ_CP108450.1"/>
</dbReference>
<comment type="caution">
    <text evidence="1">The sequence shown here is derived from an EMBL/GenBank/DDBJ whole genome shotgun (WGS) entry which is preliminary data.</text>
</comment>
<dbReference type="EMBL" id="PKLL01000010">
    <property type="protein sequence ID" value="RZE25547.1"/>
    <property type="molecule type" value="Genomic_DNA"/>
</dbReference>
<dbReference type="AlphaFoldDB" id="A0A8G2E5W1"/>
<reference evidence="1 2" key="1">
    <citation type="submission" date="2017-12" db="EMBL/GenBank/DDBJ databases">
        <title>Population genomics insights into the ecological differentiation and adaptive evolution in streptomycetes.</title>
        <authorList>
            <person name="Li Y."/>
            <person name="Huang Y."/>
        </authorList>
    </citation>
    <scope>NUCLEOTIDE SEQUENCE [LARGE SCALE GENOMIC DNA]</scope>
    <source>
        <strain evidence="1 2">NBRC 100770</strain>
    </source>
</reference>
<sequence>MLSVTCRGAAEVVPLDRARAVRKLTRYLGPEEGWPVRFSASPADPAARLVRCVPERPPAVRDLSW</sequence>
<protein>
    <submittedName>
        <fullName evidence="1">Pyridoxamine 5'-phosphate oxidase</fullName>
    </submittedName>
</protein>
<proteinExistence type="predicted"/>
<evidence type="ECO:0000313" key="2">
    <source>
        <dbReference type="Proteomes" id="UP000292693"/>
    </source>
</evidence>
<gene>
    <name evidence="1" type="ORF">C0Q92_09395</name>
</gene>
<accession>A0A8G2E5W1</accession>
<organism evidence="1 2">
    <name type="scientific">Streptomyces albidoflavus</name>
    <dbReference type="NCBI Taxonomy" id="1886"/>
    <lineage>
        <taxon>Bacteria</taxon>
        <taxon>Bacillati</taxon>
        <taxon>Actinomycetota</taxon>
        <taxon>Actinomycetes</taxon>
        <taxon>Kitasatosporales</taxon>
        <taxon>Streptomycetaceae</taxon>
        <taxon>Streptomyces</taxon>
        <taxon>Streptomyces albidoflavus group</taxon>
    </lineage>
</organism>
<dbReference type="Proteomes" id="UP000292693">
    <property type="component" value="Unassembled WGS sequence"/>
</dbReference>
<name>A0A8G2E5W1_9ACTN</name>